<sequence>MEELAVEVCGENGAHYKAFVKDVHENEVTVSFENDWQPQNKFPFQRIRLPSVLLKDGEKHEITEGQEVEVYSKANEQEASGWWEAVVKMTKGDFHVVEYQGWDTTYTEIVPGERLRPKNPNPPICKNTFVKFELEVPEDLREYSKDESAHTEFKKAIGAAMVRYNATKNTLTVIARSEAAKKRAEMMSEIYYRNLRQKLILLSKTEEAARQLESTRLHSSGGGYIEEFSVREDLMGLAIGAHGANIQNARKLDGITGIDLQESTCTFKIFGETEESVKKARGLLEYAEESIQVPRALVGKVIGKNGRIIQEMVDKSGVVRVKIEGDNENESPREESDLSFQVPFVFVGTVESIGNARILLEYHLAHLKEVEKLRQEKLEIDQQLRSQLGTPHQGYPPARRGPPPPTSNYGGHQDGHEGHRGGGGRGGGPPPRGGRGGGPGGRRWPGGEGGGRFTNAAAYRQTPERQNGMSSDLPPRQRGPGRGDRRRVTDEDESVLDSHEVSSVASLDRESVTSTEGPRRRPAPRRRVRRRNGEDVGAPPSNHKSAGGGGDRSVSEPRETQKQPQATPSENSVVPTKERSAEAKDNRAPKVNGDASSEEHSRAESTTPKGQREARPDKRAGSSAKAAASATSATARDEQMVNGSK</sequence>
<dbReference type="Pfam" id="PF05641">
    <property type="entry name" value="Agenet"/>
    <property type="match status" value="1"/>
</dbReference>
<dbReference type="InterPro" id="IPR036612">
    <property type="entry name" value="KH_dom_type_1_sf"/>
</dbReference>
<keyword evidence="13" id="KW-0966">Cell projection</keyword>
<dbReference type="GO" id="GO:0010494">
    <property type="term" value="C:cytoplasmic stress granule"/>
    <property type="evidence" value="ECO:0007669"/>
    <property type="project" value="UniProtKB-SubCell"/>
</dbReference>
<dbReference type="GO" id="GO:1990904">
    <property type="term" value="C:ribonucleoprotein complex"/>
    <property type="evidence" value="ECO:0007669"/>
    <property type="project" value="UniProtKB-KW"/>
</dbReference>
<dbReference type="PROSITE" id="PS50084">
    <property type="entry name" value="KH_TYPE_1"/>
    <property type="match status" value="2"/>
</dbReference>
<dbReference type="PROSITE" id="PS51641">
    <property type="entry name" value="AGENET_LIKE"/>
    <property type="match status" value="2"/>
</dbReference>
<dbReference type="GO" id="GO:0099577">
    <property type="term" value="P:regulation of translation at presynapse, modulating synaptic transmission"/>
    <property type="evidence" value="ECO:0007669"/>
    <property type="project" value="TreeGrafter"/>
</dbReference>
<dbReference type="GO" id="GO:0043204">
    <property type="term" value="C:perikaryon"/>
    <property type="evidence" value="ECO:0007669"/>
    <property type="project" value="UniProtKB-SubCell"/>
</dbReference>
<feature type="compositionally biased region" description="Low complexity" evidence="19">
    <location>
        <begin position="621"/>
        <end position="634"/>
    </location>
</feature>
<dbReference type="GO" id="GO:0005634">
    <property type="term" value="C:nucleus"/>
    <property type="evidence" value="ECO:0007669"/>
    <property type="project" value="TreeGrafter"/>
</dbReference>
<keyword evidence="7" id="KW-0677">Repeat</keyword>
<protein>
    <submittedName>
        <fullName evidence="21">Putative ubiquitin e3 ligase icp0</fullName>
    </submittedName>
</protein>
<feature type="compositionally biased region" description="Polar residues" evidence="19">
    <location>
        <begin position="562"/>
        <end position="574"/>
    </location>
</feature>
<evidence type="ECO:0000256" key="2">
    <source>
        <dbReference type="ARBA" id="ARBA00004484"/>
    </source>
</evidence>
<keyword evidence="10" id="KW-0524">Neurogenesis</keyword>
<dbReference type="PANTHER" id="PTHR10603:SF7">
    <property type="entry name" value="FRAGILE X MESSENGER RIBONUCLEOPROTEIN 1 HOMOLOG"/>
    <property type="match status" value="1"/>
</dbReference>
<dbReference type="GO" id="GO:0045211">
    <property type="term" value="C:postsynaptic membrane"/>
    <property type="evidence" value="ECO:0007669"/>
    <property type="project" value="UniProtKB-SubCell"/>
</dbReference>
<evidence type="ECO:0000256" key="13">
    <source>
        <dbReference type="ARBA" id="ARBA00023273"/>
    </source>
</evidence>
<dbReference type="Gene3D" id="3.30.1370.10">
    <property type="entry name" value="K Homology domain, type 1"/>
    <property type="match status" value="2"/>
</dbReference>
<name>A0A2R5LBS1_9ACAR</name>
<evidence type="ECO:0000256" key="11">
    <source>
        <dbReference type="ARBA" id="ARBA00023018"/>
    </source>
</evidence>
<dbReference type="InterPro" id="IPR004087">
    <property type="entry name" value="KH_dom"/>
</dbReference>
<comment type="similarity">
    <text evidence="4">Belongs to the FMR1 family.</text>
</comment>
<dbReference type="InterPro" id="IPR008395">
    <property type="entry name" value="Agenet-like_dom"/>
</dbReference>
<dbReference type="GO" id="GO:0003730">
    <property type="term" value="F:mRNA 3'-UTR binding"/>
    <property type="evidence" value="ECO:0007669"/>
    <property type="project" value="TreeGrafter"/>
</dbReference>
<keyword evidence="5" id="KW-0963">Cytoplasm</keyword>
<evidence type="ECO:0000313" key="21">
    <source>
        <dbReference type="EMBL" id="MBY06963.1"/>
    </source>
</evidence>
<dbReference type="CDD" id="cd20402">
    <property type="entry name" value="Tudor_Agenet_FMRP-like_rpt1"/>
    <property type="match status" value="1"/>
</dbReference>
<dbReference type="GO" id="GO:0007399">
    <property type="term" value="P:nervous system development"/>
    <property type="evidence" value="ECO:0007669"/>
    <property type="project" value="UniProtKB-KW"/>
</dbReference>
<evidence type="ECO:0000256" key="1">
    <source>
        <dbReference type="ARBA" id="ARBA00004210"/>
    </source>
</evidence>
<dbReference type="InterPro" id="IPR041560">
    <property type="entry name" value="Tudor_FRM1"/>
</dbReference>
<dbReference type="GO" id="GO:0098793">
    <property type="term" value="C:presynapse"/>
    <property type="evidence" value="ECO:0007669"/>
    <property type="project" value="GOC"/>
</dbReference>
<comment type="subunit">
    <text evidence="17">Homodimer. Heterodimer.</text>
</comment>
<dbReference type="GO" id="GO:0048170">
    <property type="term" value="P:positive regulation of long-term neuronal synaptic plasticity"/>
    <property type="evidence" value="ECO:0007669"/>
    <property type="project" value="TreeGrafter"/>
</dbReference>
<evidence type="ECO:0000256" key="10">
    <source>
        <dbReference type="ARBA" id="ARBA00022902"/>
    </source>
</evidence>
<evidence type="ECO:0000256" key="16">
    <source>
        <dbReference type="ARBA" id="ARBA00059009"/>
    </source>
</evidence>
<keyword evidence="21" id="KW-0436">Ligase</keyword>
<dbReference type="InterPro" id="IPR040472">
    <property type="entry name" value="FMRP_KH0"/>
</dbReference>
<proteinExistence type="inferred from homology"/>
<dbReference type="GO" id="GO:0043005">
    <property type="term" value="C:neuron projection"/>
    <property type="evidence" value="ECO:0007669"/>
    <property type="project" value="UniProtKB-SubCell"/>
</dbReference>
<keyword evidence="11" id="KW-0770">Synapse</keyword>
<feature type="domain" description="Agenet-like" evidence="20">
    <location>
        <begin position="66"/>
        <end position="118"/>
    </location>
</feature>
<evidence type="ECO:0000256" key="17">
    <source>
        <dbReference type="ARBA" id="ARBA00062475"/>
    </source>
</evidence>
<dbReference type="SUPFAM" id="SSF54791">
    <property type="entry name" value="Eukaryotic type KH-domain (KH-domain type I)"/>
    <property type="match status" value="2"/>
</dbReference>
<evidence type="ECO:0000256" key="18">
    <source>
        <dbReference type="PROSITE-ProRule" id="PRU00117"/>
    </source>
</evidence>
<keyword evidence="6" id="KW-0678">Repressor</keyword>
<dbReference type="FunFam" id="3.30.1370.10:FF:000054">
    <property type="entry name" value="Fragile X mental retardation protein 1"/>
    <property type="match status" value="1"/>
</dbReference>
<feature type="region of interest" description="Disordered" evidence="19">
    <location>
        <begin position="386"/>
        <end position="645"/>
    </location>
</feature>
<dbReference type="GO" id="GO:0048513">
    <property type="term" value="P:animal organ development"/>
    <property type="evidence" value="ECO:0007669"/>
    <property type="project" value="TreeGrafter"/>
</dbReference>
<dbReference type="InterPro" id="IPR004088">
    <property type="entry name" value="KH_dom_type_1"/>
</dbReference>
<keyword evidence="14" id="KW-0687">Ribonucleoprotein</keyword>
<evidence type="ECO:0000256" key="3">
    <source>
        <dbReference type="ARBA" id="ARBA00004487"/>
    </source>
</evidence>
<dbReference type="GO" id="GO:0016874">
    <property type="term" value="F:ligase activity"/>
    <property type="evidence" value="ECO:0007669"/>
    <property type="project" value="UniProtKB-KW"/>
</dbReference>
<dbReference type="Pfam" id="PF18336">
    <property type="entry name" value="Tudor_FRX1"/>
    <property type="match status" value="1"/>
</dbReference>
<organism evidence="21">
    <name type="scientific">Ornithodoros turicata</name>
    <dbReference type="NCBI Taxonomy" id="34597"/>
    <lineage>
        <taxon>Eukaryota</taxon>
        <taxon>Metazoa</taxon>
        <taxon>Ecdysozoa</taxon>
        <taxon>Arthropoda</taxon>
        <taxon>Chelicerata</taxon>
        <taxon>Arachnida</taxon>
        <taxon>Acari</taxon>
        <taxon>Parasitiformes</taxon>
        <taxon>Ixodida</taxon>
        <taxon>Ixodoidea</taxon>
        <taxon>Argasidae</taxon>
        <taxon>Ornithodorinae</taxon>
        <taxon>Ornithodoros</taxon>
    </lineage>
</organism>
<dbReference type="FunFam" id="2.30.30.140:FF:000001">
    <property type="entry name" value="Fragile X mental retardation 1, isoform CRA_e"/>
    <property type="match status" value="1"/>
</dbReference>
<dbReference type="GO" id="GO:0051028">
    <property type="term" value="P:mRNA transport"/>
    <property type="evidence" value="ECO:0007669"/>
    <property type="project" value="TreeGrafter"/>
</dbReference>
<comment type="function">
    <text evidence="16">Multifunctional polyribosome-associated RNA-binding protein that plays a central role in neuronal development and synaptic plasticity through the regulation of alternative mRNA splicing, mRNA stability, mRNA dendritic transport and postsynaptic local protein synthesis of target mRNAs. Acts as an mRNA regulator by mediating formation of some phase-separated membraneless compartment: undergoes liquid-liquid phase separation upon binding to target mRNAs, leading to assemble mRNAs into cytoplasmic ribonucleoprotein granules that concentrate mRNAs with associated regulatory factors. Binds poly(G) and poly(U), and to a lower extent poly(A) and poly(C). Forms a cytoplasmic messenger ribonucleoprotein (mRNP) network by packaging long mRNAs, serving as a scaffold that recruits proteins and signaling molecules. This network facilitates signaling reactions by maintaining proximity between kinases and substrates.</text>
</comment>
<evidence type="ECO:0000256" key="4">
    <source>
        <dbReference type="ARBA" id="ARBA00006633"/>
    </source>
</evidence>
<feature type="compositionally biased region" description="Gly residues" evidence="19">
    <location>
        <begin position="421"/>
        <end position="452"/>
    </location>
</feature>
<evidence type="ECO:0000256" key="6">
    <source>
        <dbReference type="ARBA" id="ARBA00022491"/>
    </source>
</evidence>
<evidence type="ECO:0000256" key="9">
    <source>
        <dbReference type="ARBA" id="ARBA00022884"/>
    </source>
</evidence>
<feature type="compositionally biased region" description="Basic and acidic residues" evidence="19">
    <location>
        <begin position="610"/>
        <end position="620"/>
    </location>
</feature>
<evidence type="ECO:0000256" key="14">
    <source>
        <dbReference type="ARBA" id="ARBA00023274"/>
    </source>
</evidence>
<dbReference type="GO" id="GO:0045182">
    <property type="term" value="F:translation regulator activity"/>
    <property type="evidence" value="ECO:0007669"/>
    <property type="project" value="TreeGrafter"/>
</dbReference>
<dbReference type="CDD" id="cd22425">
    <property type="entry name" value="KH_I_FMR1_FXR_rpt1"/>
    <property type="match status" value="1"/>
</dbReference>
<dbReference type="PANTHER" id="PTHR10603">
    <property type="entry name" value="FRAGILE X MENTAL RETARDATION SYNDROME-RELATED PROTEIN"/>
    <property type="match status" value="1"/>
</dbReference>
<comment type="subcellular location">
    <subcellularLocation>
        <location evidence="3">Cell projection</location>
        <location evidence="3">Neuron projection</location>
    </subcellularLocation>
    <subcellularLocation>
        <location evidence="1">Cytoplasm</location>
        <location evidence="1">Stress granule</location>
    </subcellularLocation>
    <subcellularLocation>
        <location evidence="2">Perikaryon</location>
    </subcellularLocation>
    <subcellularLocation>
        <location evidence="15">Postsynaptic cell membrane</location>
    </subcellularLocation>
</comment>
<dbReference type="CDD" id="cd22427">
    <property type="entry name" value="KH_I_FMR1_FXR_rpt3"/>
    <property type="match status" value="1"/>
</dbReference>
<dbReference type="GO" id="GO:0043488">
    <property type="term" value="P:regulation of mRNA stability"/>
    <property type="evidence" value="ECO:0007669"/>
    <property type="project" value="TreeGrafter"/>
</dbReference>
<evidence type="ECO:0000256" key="15">
    <source>
        <dbReference type="ARBA" id="ARBA00034100"/>
    </source>
</evidence>
<evidence type="ECO:0000256" key="7">
    <source>
        <dbReference type="ARBA" id="ARBA00022737"/>
    </source>
</evidence>
<evidence type="ECO:0000256" key="5">
    <source>
        <dbReference type="ARBA" id="ARBA00022490"/>
    </source>
</evidence>
<reference evidence="21" key="1">
    <citation type="submission" date="2018-03" db="EMBL/GenBank/DDBJ databases">
        <title>The relapsing fever spirochete Borrelia turicatae persists in the highly oxidative environment of its soft-bodied tick vector.</title>
        <authorList>
            <person name="Bourret T.J."/>
            <person name="Boyle W.K."/>
            <person name="Valenzuela J.G."/>
            <person name="Oliveira F."/>
            <person name="Lopez J.E."/>
        </authorList>
    </citation>
    <scope>NUCLEOTIDE SEQUENCE</scope>
    <source>
        <strain evidence="21">Kansas strain/isolate</strain>
        <tissue evidence="21">Salivary glands</tissue>
    </source>
</reference>
<dbReference type="FunFam" id="2.30.30.140:FF:000002">
    <property type="entry name" value="Fragile X mental retardation 1, isoform CRA_e"/>
    <property type="match status" value="1"/>
</dbReference>
<dbReference type="SMART" id="SM00322">
    <property type="entry name" value="KH"/>
    <property type="match status" value="2"/>
</dbReference>
<dbReference type="EMBL" id="GGLE01002837">
    <property type="protein sequence ID" value="MBY06963.1"/>
    <property type="molecule type" value="Transcribed_RNA"/>
</dbReference>
<keyword evidence="12" id="KW-0472">Membrane</keyword>
<feature type="compositionally biased region" description="Basic residues" evidence="19">
    <location>
        <begin position="520"/>
        <end position="530"/>
    </location>
</feature>
<keyword evidence="8" id="KW-0810">Translation regulation</keyword>
<feature type="domain" description="Agenet-like" evidence="20">
    <location>
        <begin position="4"/>
        <end position="50"/>
    </location>
</feature>
<accession>A0A2R5LBS1</accession>
<dbReference type="InterPro" id="IPR040148">
    <property type="entry name" value="FMR1"/>
</dbReference>
<keyword evidence="12" id="KW-0628">Postsynaptic cell membrane</keyword>
<evidence type="ECO:0000256" key="12">
    <source>
        <dbReference type="ARBA" id="ARBA00023257"/>
    </source>
</evidence>
<dbReference type="GO" id="GO:0045727">
    <property type="term" value="P:positive regulation of translation"/>
    <property type="evidence" value="ECO:0007669"/>
    <property type="project" value="TreeGrafter"/>
</dbReference>
<feature type="compositionally biased region" description="Basic and acidic residues" evidence="19">
    <location>
        <begin position="576"/>
        <end position="588"/>
    </location>
</feature>
<dbReference type="AlphaFoldDB" id="A0A2R5LBS1"/>
<dbReference type="CDD" id="cd22426">
    <property type="entry name" value="KH_I_FMR1_FXR_rpt2"/>
    <property type="match status" value="1"/>
</dbReference>
<keyword evidence="9 18" id="KW-0694">RNA-binding</keyword>
<dbReference type="Pfam" id="PF00013">
    <property type="entry name" value="KH_1"/>
    <property type="match status" value="2"/>
</dbReference>
<dbReference type="Pfam" id="PF17904">
    <property type="entry name" value="KH_9"/>
    <property type="match status" value="1"/>
</dbReference>
<dbReference type="FunFam" id="3.30.1370.10:FF:000004">
    <property type="entry name" value="Fragile X mental retardation 1, isoform CRA_e"/>
    <property type="match status" value="1"/>
</dbReference>
<evidence type="ECO:0000259" key="20">
    <source>
        <dbReference type="PROSITE" id="PS51641"/>
    </source>
</evidence>
<evidence type="ECO:0000256" key="8">
    <source>
        <dbReference type="ARBA" id="ARBA00022845"/>
    </source>
</evidence>
<evidence type="ECO:0000256" key="19">
    <source>
        <dbReference type="SAM" id="MobiDB-lite"/>
    </source>
</evidence>
<dbReference type="Gene3D" id="2.30.30.140">
    <property type="match status" value="2"/>
</dbReference>